<dbReference type="RefSeq" id="WP_103554736.1">
    <property type="nucleotide sequence ID" value="NZ_KZ627029.1"/>
</dbReference>
<dbReference type="EMBL" id="PJOS01000192">
    <property type="protein sequence ID" value="PKT67270.1"/>
    <property type="molecule type" value="Genomic_DNA"/>
</dbReference>
<sequence length="291" mass="31493">MNDDYLNLSFARYGQHPGHPAGTEGGPYDDPVTALHEQGWDPVEELTYLLQDAAAAEHEVTVPPPRTEAAYTPRAEAAYTPRAEAAHADEFTGDPMDNLVQITAELPPVRRSSAGHRKVRVRDPRNWLQAVSFMIAAVAAAAVSMVSVFSGMVAYSPLQRIASNAQSGTGPWWPLLVYGPWTVASLSILRAALHRRRAVHSWYVVLLFSSVAMMFCVADAHQTITGVATAVVPALASLTCFQQLVRQITLTRPPRQTVSRPRQRPCPAPPERTGSKAGGTKGPAAARKARA</sequence>
<dbReference type="Proteomes" id="UP000236178">
    <property type="component" value="Unassembled WGS sequence"/>
</dbReference>
<dbReference type="AlphaFoldDB" id="A0A2I0SBG5"/>
<organism evidence="3 4">
    <name type="scientific">Streptomyces populi</name>
    <dbReference type="NCBI Taxonomy" id="2058924"/>
    <lineage>
        <taxon>Bacteria</taxon>
        <taxon>Bacillati</taxon>
        <taxon>Actinomycetota</taxon>
        <taxon>Actinomycetes</taxon>
        <taxon>Kitasatosporales</taxon>
        <taxon>Streptomycetaceae</taxon>
        <taxon>Streptomyces</taxon>
    </lineage>
</organism>
<dbReference type="Pfam" id="PF10935">
    <property type="entry name" value="DUF2637"/>
    <property type="match status" value="1"/>
</dbReference>
<reference evidence="3 4" key="1">
    <citation type="submission" date="2017-12" db="EMBL/GenBank/DDBJ databases">
        <title>Streptomyces populusis sp. nov., a novel endophytic actinobacterium isolated from stems of Populus adenopoda Maxim.</title>
        <authorList>
            <person name="Wang Z."/>
        </authorList>
    </citation>
    <scope>NUCLEOTIDE SEQUENCE [LARGE SCALE GENOMIC DNA]</scope>
    <source>
        <strain evidence="3 4">A249</strain>
    </source>
</reference>
<dbReference type="OrthoDB" id="3855580at2"/>
<keyword evidence="2" id="KW-0812">Transmembrane</keyword>
<comment type="caution">
    <text evidence="3">The sequence shown here is derived from an EMBL/GenBank/DDBJ whole genome shotgun (WGS) entry which is preliminary data.</text>
</comment>
<gene>
    <name evidence="3" type="ORF">CW362_41305</name>
</gene>
<protein>
    <submittedName>
        <fullName evidence="3">DUF2637 domain-containing protein</fullName>
    </submittedName>
</protein>
<feature type="transmembrane region" description="Helical" evidence="2">
    <location>
        <begin position="175"/>
        <end position="193"/>
    </location>
</feature>
<feature type="transmembrane region" description="Helical" evidence="2">
    <location>
        <begin position="127"/>
        <end position="155"/>
    </location>
</feature>
<evidence type="ECO:0000313" key="4">
    <source>
        <dbReference type="Proteomes" id="UP000236178"/>
    </source>
</evidence>
<feature type="region of interest" description="Disordered" evidence="1">
    <location>
        <begin position="252"/>
        <end position="291"/>
    </location>
</feature>
<proteinExistence type="predicted"/>
<keyword evidence="2" id="KW-1133">Transmembrane helix</keyword>
<evidence type="ECO:0000256" key="1">
    <source>
        <dbReference type="SAM" id="MobiDB-lite"/>
    </source>
</evidence>
<evidence type="ECO:0000256" key="2">
    <source>
        <dbReference type="SAM" id="Phobius"/>
    </source>
</evidence>
<evidence type="ECO:0000313" key="3">
    <source>
        <dbReference type="EMBL" id="PKT67270.1"/>
    </source>
</evidence>
<dbReference type="InterPro" id="IPR021235">
    <property type="entry name" value="DUF2637"/>
</dbReference>
<name>A0A2I0SBG5_9ACTN</name>
<keyword evidence="4" id="KW-1185">Reference proteome</keyword>
<accession>A0A2I0SBG5</accession>
<feature type="transmembrane region" description="Helical" evidence="2">
    <location>
        <begin position="224"/>
        <end position="245"/>
    </location>
</feature>
<keyword evidence="2" id="KW-0472">Membrane</keyword>
<feature type="transmembrane region" description="Helical" evidence="2">
    <location>
        <begin position="200"/>
        <end position="218"/>
    </location>
</feature>